<keyword evidence="2 5" id="KW-0812">Transmembrane</keyword>
<evidence type="ECO:0000256" key="1">
    <source>
        <dbReference type="ARBA" id="ARBA00004127"/>
    </source>
</evidence>
<comment type="caution">
    <text evidence="7">The sequence shown here is derived from an EMBL/GenBank/DDBJ whole genome shotgun (WGS) entry which is preliminary data.</text>
</comment>
<feature type="transmembrane region" description="Helical" evidence="5">
    <location>
        <begin position="329"/>
        <end position="354"/>
    </location>
</feature>
<dbReference type="PANTHER" id="PTHR43826">
    <property type="entry name" value="GLUCOSE-6-PHOSPHATE EXCHANGER SLC37A4"/>
    <property type="match status" value="1"/>
</dbReference>
<dbReference type="AlphaFoldDB" id="A0A8H9I5L2"/>
<dbReference type="Proteomes" id="UP000622604">
    <property type="component" value="Unassembled WGS sequence"/>
</dbReference>
<feature type="transmembrane region" description="Helical" evidence="5">
    <location>
        <begin position="189"/>
        <end position="207"/>
    </location>
</feature>
<feature type="transmembrane region" description="Helical" evidence="5">
    <location>
        <begin position="52"/>
        <end position="70"/>
    </location>
</feature>
<dbReference type="InterPro" id="IPR051337">
    <property type="entry name" value="OPA_Antiporter"/>
</dbReference>
<evidence type="ECO:0000313" key="7">
    <source>
        <dbReference type="EMBL" id="GGZ46634.1"/>
    </source>
</evidence>
<feature type="transmembrane region" description="Helical" evidence="5">
    <location>
        <begin position="82"/>
        <end position="98"/>
    </location>
</feature>
<feature type="transmembrane region" description="Helical" evidence="5">
    <location>
        <begin position="398"/>
        <end position="421"/>
    </location>
</feature>
<evidence type="ECO:0000256" key="4">
    <source>
        <dbReference type="ARBA" id="ARBA00023136"/>
    </source>
</evidence>
<dbReference type="GO" id="GO:0016020">
    <property type="term" value="C:membrane"/>
    <property type="evidence" value="ECO:0007669"/>
    <property type="project" value="UniProtKB-ARBA"/>
</dbReference>
<dbReference type="InterPro" id="IPR036259">
    <property type="entry name" value="MFS_trans_sf"/>
</dbReference>
<evidence type="ECO:0000259" key="6">
    <source>
        <dbReference type="PROSITE" id="PS50850"/>
    </source>
</evidence>
<gene>
    <name evidence="7" type="ORF">GCM10011274_00210</name>
</gene>
<evidence type="ECO:0000256" key="5">
    <source>
        <dbReference type="SAM" id="Phobius"/>
    </source>
</evidence>
<dbReference type="GO" id="GO:0012505">
    <property type="term" value="C:endomembrane system"/>
    <property type="evidence" value="ECO:0007669"/>
    <property type="project" value="UniProtKB-SubCell"/>
</dbReference>
<dbReference type="PANTHER" id="PTHR43826:SF3">
    <property type="entry name" value="GLUCOSE-6-PHOSPHATE EXCHANGER SLC37A4"/>
    <property type="match status" value="1"/>
</dbReference>
<protein>
    <submittedName>
        <fullName evidence="7">MFS transporter</fullName>
    </submittedName>
</protein>
<dbReference type="GO" id="GO:0061513">
    <property type="term" value="F:glucose 6-phosphate:phosphate antiporter activity"/>
    <property type="evidence" value="ECO:0007669"/>
    <property type="project" value="TreeGrafter"/>
</dbReference>
<dbReference type="InterPro" id="IPR011701">
    <property type="entry name" value="MFS"/>
</dbReference>
<organism evidence="7 8">
    <name type="scientific">Paraglaciecola chathamensis</name>
    <dbReference type="NCBI Taxonomy" id="368405"/>
    <lineage>
        <taxon>Bacteria</taxon>
        <taxon>Pseudomonadati</taxon>
        <taxon>Pseudomonadota</taxon>
        <taxon>Gammaproteobacteria</taxon>
        <taxon>Alteromonadales</taxon>
        <taxon>Alteromonadaceae</taxon>
        <taxon>Paraglaciecola</taxon>
    </lineage>
</organism>
<feature type="transmembrane region" description="Helical" evidence="5">
    <location>
        <begin position="12"/>
        <end position="32"/>
    </location>
</feature>
<evidence type="ECO:0000256" key="2">
    <source>
        <dbReference type="ARBA" id="ARBA00022692"/>
    </source>
</evidence>
<dbReference type="GO" id="GO:0035435">
    <property type="term" value="P:phosphate ion transmembrane transport"/>
    <property type="evidence" value="ECO:0007669"/>
    <property type="project" value="TreeGrafter"/>
</dbReference>
<keyword evidence="4 5" id="KW-0472">Membrane</keyword>
<sequence length="434" mass="46941">MIMVREGKMTSVMGHMLIIILAGELIFALPFHLARFFRPTFLQAFELTNTQLGDIFAVYGVVAMLSYFPGGIIADNYPPNRLMSFSLLATALGGLYLLSGPSHFGLTLLFAYWGATTVLVFWAAMIKATRLSAPSHRQGFAFGLLDGGRGLAASLFASVGILLLSFGTFNPQGDFSDAGEAFDAMRLLIIYYTVLTALAAGLTWFFVSVQTESGAKDDFQQQGQHSSASSLGSTLINPLVWLQGGIVICAYCGYKALDNYSLFVVQHYGWSQVEGAQFITFSSYMRPVAALVAGILADRLRTSKMTYFLFAALGLAFAGIAWMTHFDAAITLVLAMLLFTFFAVFALRGIYFALVDESQIRMGATGTAVGIISVLGFTPDIFFASISGRMLDAGQDGFGHYFLFVAGIMFVGCLCALVLALKVNKMRKSQAVSA</sequence>
<evidence type="ECO:0000256" key="3">
    <source>
        <dbReference type="ARBA" id="ARBA00022989"/>
    </source>
</evidence>
<dbReference type="Gene3D" id="1.20.1250.20">
    <property type="entry name" value="MFS general substrate transporter like domains"/>
    <property type="match status" value="2"/>
</dbReference>
<dbReference type="EMBL" id="BMZC01000001">
    <property type="protein sequence ID" value="GGZ46634.1"/>
    <property type="molecule type" value="Genomic_DNA"/>
</dbReference>
<dbReference type="InterPro" id="IPR020846">
    <property type="entry name" value="MFS_dom"/>
</dbReference>
<dbReference type="CDD" id="cd06174">
    <property type="entry name" value="MFS"/>
    <property type="match status" value="1"/>
</dbReference>
<keyword evidence="3 5" id="KW-1133">Transmembrane helix</keyword>
<feature type="transmembrane region" description="Helical" evidence="5">
    <location>
        <begin position="150"/>
        <end position="169"/>
    </location>
</feature>
<dbReference type="Pfam" id="PF07690">
    <property type="entry name" value="MFS_1"/>
    <property type="match status" value="1"/>
</dbReference>
<comment type="subcellular location">
    <subcellularLocation>
        <location evidence="1">Endomembrane system</location>
        <topology evidence="1">Multi-pass membrane protein</topology>
    </subcellularLocation>
</comment>
<dbReference type="PROSITE" id="PS50850">
    <property type="entry name" value="MFS"/>
    <property type="match status" value="1"/>
</dbReference>
<reference evidence="7" key="2">
    <citation type="submission" date="2020-09" db="EMBL/GenBank/DDBJ databases">
        <authorList>
            <person name="Sun Q."/>
            <person name="Kim S."/>
        </authorList>
    </citation>
    <scope>NUCLEOTIDE SEQUENCE</scope>
    <source>
        <strain evidence="7">KCTC 32337</strain>
    </source>
</reference>
<evidence type="ECO:0000313" key="8">
    <source>
        <dbReference type="Proteomes" id="UP000622604"/>
    </source>
</evidence>
<dbReference type="SUPFAM" id="SSF103473">
    <property type="entry name" value="MFS general substrate transporter"/>
    <property type="match status" value="1"/>
</dbReference>
<feature type="transmembrane region" description="Helical" evidence="5">
    <location>
        <begin position="110"/>
        <end position="129"/>
    </location>
</feature>
<feature type="transmembrane region" description="Helical" evidence="5">
    <location>
        <begin position="305"/>
        <end position="323"/>
    </location>
</feature>
<name>A0A8H9I5L2_9ALTE</name>
<feature type="domain" description="Major facilitator superfamily (MFS) profile" evidence="6">
    <location>
        <begin position="16"/>
        <end position="424"/>
    </location>
</feature>
<proteinExistence type="predicted"/>
<reference evidence="7" key="1">
    <citation type="journal article" date="2014" name="Int. J. Syst. Evol. Microbiol.">
        <title>Complete genome sequence of Corynebacterium casei LMG S-19264T (=DSM 44701T), isolated from a smear-ripened cheese.</title>
        <authorList>
            <consortium name="US DOE Joint Genome Institute (JGI-PGF)"/>
            <person name="Walter F."/>
            <person name="Albersmeier A."/>
            <person name="Kalinowski J."/>
            <person name="Ruckert C."/>
        </authorList>
    </citation>
    <scope>NUCLEOTIDE SEQUENCE</scope>
    <source>
        <strain evidence="7">KCTC 32337</strain>
    </source>
</reference>
<accession>A0A8H9I5L2</accession>
<feature type="transmembrane region" description="Helical" evidence="5">
    <location>
        <begin position="366"/>
        <end position="386"/>
    </location>
</feature>